<evidence type="ECO:0000259" key="1">
    <source>
        <dbReference type="Pfam" id="PF01968"/>
    </source>
</evidence>
<feature type="domain" description="Hydantoinase/oxoprolinase N-terminal" evidence="2">
    <location>
        <begin position="3"/>
        <end position="172"/>
    </location>
</feature>
<dbReference type="Gene3D" id="3.30.420.40">
    <property type="match status" value="1"/>
</dbReference>
<dbReference type="OrthoDB" id="9759608at2"/>
<dbReference type="InterPro" id="IPR008040">
    <property type="entry name" value="Hydant_A_N"/>
</dbReference>
<dbReference type="InterPro" id="IPR002821">
    <property type="entry name" value="Hydantoinase_A"/>
</dbReference>
<dbReference type="GO" id="GO:0016787">
    <property type="term" value="F:hydrolase activity"/>
    <property type="evidence" value="ECO:0007669"/>
    <property type="project" value="InterPro"/>
</dbReference>
<dbReference type="KEGG" id="paby:Ga0080574_TMP150"/>
<sequence>MKRIGIDVGGTNTDAALLDGDRVIAAVKTFTTADVTTGVRTALKEVIAKAGPAADDVVAVMIGTTHFTNAVVERRNLGRAAAIRVSLPASASLVPFCDWPKDLAAKVNGGIYLVQGGHEYDGRPLMPMDELAIAKAARKIAADGVGAVAISATFSPLTAECEERAAEIVRNEAPDVHVTMSSTLGRIGLLERENVALMNASLIGLARETTQAFVDAVADSGLGAQLFITQNDGTVVKAEAAREYPVFSFASGPTNSMRGAALLAGIENAMVCDVGGTTADIGCLVNGFPREANNVVEVGGVRTLFRMPDLLSIAVGGGTKIGRDPVTVGPESVGYRLAQEAMVFGGAQVTATDIAVASGLIRLGDTARVAELPQDFVAAALKKMHDNISEGVDRMKTDATEVPLLAVGGGAMLIPDAMPGISEVIHVEHNEVANAVGAAMAQISGETDRIYRDMDRDEAIAHAREAAIDAAVASGADRATVKVIDVEDLPLSYLPGRAIRTRVRVVGDAAAMRAEVPA</sequence>
<evidence type="ECO:0000313" key="4">
    <source>
        <dbReference type="Proteomes" id="UP000187059"/>
    </source>
</evidence>
<dbReference type="Pfam" id="PF01968">
    <property type="entry name" value="Hydantoinase_A"/>
    <property type="match status" value="1"/>
</dbReference>
<dbReference type="InterPro" id="IPR043129">
    <property type="entry name" value="ATPase_NBD"/>
</dbReference>
<gene>
    <name evidence="3" type="ORF">Ga0080574_TMP150</name>
</gene>
<feature type="domain" description="Hydantoinase A/oxoprolinase" evidence="1">
    <location>
        <begin position="192"/>
        <end position="361"/>
    </location>
</feature>
<dbReference type="InterPro" id="IPR045079">
    <property type="entry name" value="Oxoprolinase-like"/>
</dbReference>
<dbReference type="Pfam" id="PF05378">
    <property type="entry name" value="Hydant_A_N"/>
    <property type="match status" value="1"/>
</dbReference>
<evidence type="ECO:0000259" key="2">
    <source>
        <dbReference type="Pfam" id="PF05378"/>
    </source>
</evidence>
<dbReference type="Proteomes" id="UP000187059">
    <property type="component" value="Plasmid pPABY2"/>
</dbReference>
<evidence type="ECO:0000313" key="3">
    <source>
        <dbReference type="EMBL" id="APZ50484.1"/>
    </source>
</evidence>
<reference evidence="3 4" key="1">
    <citation type="submission" date="2016-04" db="EMBL/GenBank/DDBJ databases">
        <title>Deep-sea bacteria in the southern Pacific.</title>
        <authorList>
            <person name="Tang K."/>
        </authorList>
    </citation>
    <scope>NUCLEOTIDE SEQUENCE [LARGE SCALE GENOMIC DNA]</scope>
    <source>
        <strain evidence="3 4">JLT2014</strain>
        <plasmid evidence="4">ppaby2</plasmid>
    </source>
</reference>
<organism evidence="3 4">
    <name type="scientific">Salipiger abyssi</name>
    <dbReference type="NCBI Taxonomy" id="1250539"/>
    <lineage>
        <taxon>Bacteria</taxon>
        <taxon>Pseudomonadati</taxon>
        <taxon>Pseudomonadota</taxon>
        <taxon>Alphaproteobacteria</taxon>
        <taxon>Rhodobacterales</taxon>
        <taxon>Roseobacteraceae</taxon>
        <taxon>Salipiger</taxon>
    </lineage>
</organism>
<accession>A0A1P8UM50</accession>
<dbReference type="AlphaFoldDB" id="A0A1P8UM50"/>
<dbReference type="SUPFAM" id="SSF53067">
    <property type="entry name" value="Actin-like ATPase domain"/>
    <property type="match status" value="1"/>
</dbReference>
<proteinExistence type="predicted"/>
<dbReference type="RefSeq" id="WP_076694195.1">
    <property type="nucleotide sequence ID" value="NZ_CP015090.1"/>
</dbReference>
<geneLocation type="plasmid" evidence="4">
    <name>ppaby2</name>
</geneLocation>
<keyword evidence="4" id="KW-1185">Reference proteome</keyword>
<keyword evidence="3" id="KW-0614">Plasmid</keyword>
<dbReference type="PANTHER" id="PTHR11365:SF10">
    <property type="entry name" value="HYDANTOINASE_OXOPROLINASE"/>
    <property type="match status" value="1"/>
</dbReference>
<protein>
    <submittedName>
        <fullName evidence="3">N-methylhydantoinase A/acetone carboxylase, beta subunit</fullName>
    </submittedName>
</protein>
<dbReference type="EMBL" id="CP015090">
    <property type="protein sequence ID" value="APZ50484.1"/>
    <property type="molecule type" value="Genomic_DNA"/>
</dbReference>
<dbReference type="PANTHER" id="PTHR11365">
    <property type="entry name" value="5-OXOPROLINASE RELATED"/>
    <property type="match status" value="1"/>
</dbReference>
<name>A0A1P8UM50_9RHOB</name>